<comment type="caution">
    <text evidence="8">The sequence shown here is derived from an EMBL/GenBank/DDBJ whole genome shotgun (WGS) entry which is preliminary data.</text>
</comment>
<evidence type="ECO:0000256" key="2">
    <source>
        <dbReference type="ARBA" id="ARBA00022670"/>
    </source>
</evidence>
<keyword evidence="9" id="KW-1185">Reference proteome</keyword>
<feature type="domain" description="Metalloprotease TldD/E N-terminal" evidence="5">
    <location>
        <begin position="19"/>
        <end position="83"/>
    </location>
</feature>
<dbReference type="InterPro" id="IPR045569">
    <property type="entry name" value="Metalloprtase-TldD/E_C"/>
</dbReference>
<dbReference type="EMBL" id="JAHDTB010000025">
    <property type="protein sequence ID" value="MBW8289858.1"/>
    <property type="molecule type" value="Genomic_DNA"/>
</dbReference>
<reference evidence="8 9" key="1">
    <citation type="submission" date="2021-05" db="EMBL/GenBank/DDBJ databases">
        <title>Draft Whole Genome Sequencing Of Biosensor Chromobacterium violaceum Strain CV026 Reveals A Regulatory RNA In Chromobacterium violaceum Phenotype Regulatory Network.</title>
        <authorList>
            <person name="Hong K.W."/>
            <person name="Chan K.G."/>
            <person name="Chang C.-Y."/>
        </authorList>
    </citation>
    <scope>NUCLEOTIDE SEQUENCE [LARGE SCALE GENOMIC DNA]</scope>
    <source>
        <strain evidence="8 9">ATCC 31532</strain>
    </source>
</reference>
<protein>
    <submittedName>
        <fullName evidence="8">TldD/PmbA family protein</fullName>
    </submittedName>
</protein>
<keyword evidence="3" id="KW-0378">Hydrolase</keyword>
<evidence type="ECO:0000259" key="5">
    <source>
        <dbReference type="Pfam" id="PF01523"/>
    </source>
</evidence>
<evidence type="ECO:0000256" key="4">
    <source>
        <dbReference type="ARBA" id="ARBA00023049"/>
    </source>
</evidence>
<dbReference type="PANTHER" id="PTHR30624">
    <property type="entry name" value="UNCHARACTERIZED PROTEIN TLDD AND PMBA"/>
    <property type="match status" value="1"/>
</dbReference>
<evidence type="ECO:0000313" key="8">
    <source>
        <dbReference type="EMBL" id="MBW8289858.1"/>
    </source>
</evidence>
<sequence length="487" mass="53115">MLETIRQRFLALQPQADFCSLRYVEEDRERLHVRQGRQQPLSRSHDRGAMIVVIDGGGYGYAATADLSEAGLRAAFARAKAWARATAGCGVFDYRQVELPSPSGRYAGPGSESEAPWRRAELLGLLMEESAAAKGEDARIVDWSAGLVRQDIRQLYLTSRGGEAEQRFRMLTPSLTVTAFADGRVQTRSLGGQYGGMARQGAEEALIAEAGLAGAGRRVADEALQLLHAPNCPSGKMDLLLMPEQMMLQIHESIGHPLELDRILGDERNYAGTSFVTLDMFGHYQYGSSLLNVTFDPLRRQELASYGWDDDGKAADKTWLIRNGVLERPLGGDISSARAGLEGIALDGVANSRGCNWNRPAIDRMANLNVEPGDKTFEQLVAGVERGVLMQTNVSWSIDDSRNKFQFGCEWGQLIEDGELKGVVRNPNYRGISANFWRSLRAVGDESTLSVLGTPYCGKGEPNQVVRVGHASPACVFGEVDVFGGAA</sequence>
<evidence type="ECO:0000259" key="7">
    <source>
        <dbReference type="Pfam" id="PF19290"/>
    </source>
</evidence>
<dbReference type="GeneID" id="89685833"/>
<feature type="domain" description="Metalloprotease TldD/E C-terminal" evidence="6">
    <location>
        <begin position="234"/>
        <end position="481"/>
    </location>
</feature>
<organism evidence="8 9">
    <name type="scientific">Chromobacterium subtsugae</name>
    <dbReference type="NCBI Taxonomy" id="251747"/>
    <lineage>
        <taxon>Bacteria</taxon>
        <taxon>Pseudomonadati</taxon>
        <taxon>Pseudomonadota</taxon>
        <taxon>Betaproteobacteria</taxon>
        <taxon>Neisseriales</taxon>
        <taxon>Chromobacteriaceae</taxon>
        <taxon>Chromobacterium</taxon>
    </lineage>
</organism>
<keyword evidence="4" id="KW-0482">Metalloprotease</keyword>
<comment type="similarity">
    <text evidence="1">Belongs to the peptidase U62 family.</text>
</comment>
<dbReference type="InterPro" id="IPR036059">
    <property type="entry name" value="TldD/PmbA_sf"/>
</dbReference>
<dbReference type="Gene3D" id="3.30.2290.10">
    <property type="entry name" value="PmbA/TldD superfamily"/>
    <property type="match status" value="1"/>
</dbReference>
<feature type="domain" description="Metalloprotease TldD/E central" evidence="7">
    <location>
        <begin position="123"/>
        <end position="227"/>
    </location>
</feature>
<dbReference type="PANTHER" id="PTHR30624:SF10">
    <property type="entry name" value="CONSERVED PROTEIN"/>
    <property type="match status" value="1"/>
</dbReference>
<dbReference type="InterPro" id="IPR002510">
    <property type="entry name" value="Metalloprtase-TldD/E_N"/>
</dbReference>
<dbReference type="Pfam" id="PF01523">
    <property type="entry name" value="PmbA_TldD_1st"/>
    <property type="match status" value="1"/>
</dbReference>
<evidence type="ECO:0000256" key="3">
    <source>
        <dbReference type="ARBA" id="ARBA00022801"/>
    </source>
</evidence>
<proteinExistence type="inferred from homology"/>
<accession>A0ABS7FKK9</accession>
<evidence type="ECO:0000313" key="9">
    <source>
        <dbReference type="Proteomes" id="UP000711178"/>
    </source>
</evidence>
<keyword evidence="2" id="KW-0645">Protease</keyword>
<dbReference type="InterPro" id="IPR035068">
    <property type="entry name" value="TldD/PmbA_N"/>
</dbReference>
<dbReference type="SUPFAM" id="SSF111283">
    <property type="entry name" value="Putative modulator of DNA gyrase, PmbA/TldD"/>
    <property type="match status" value="1"/>
</dbReference>
<dbReference type="InterPro" id="IPR051463">
    <property type="entry name" value="Peptidase_U62_metallo"/>
</dbReference>
<dbReference type="InterPro" id="IPR045570">
    <property type="entry name" value="Metalloprtase-TldD/E_cen_dom"/>
</dbReference>
<dbReference type="Pfam" id="PF19289">
    <property type="entry name" value="PmbA_TldD_3rd"/>
    <property type="match status" value="1"/>
</dbReference>
<gene>
    <name evidence="8" type="ORF">KIF53_19655</name>
</gene>
<evidence type="ECO:0000259" key="6">
    <source>
        <dbReference type="Pfam" id="PF19289"/>
    </source>
</evidence>
<evidence type="ECO:0000256" key="1">
    <source>
        <dbReference type="ARBA" id="ARBA00005836"/>
    </source>
</evidence>
<name>A0ABS7FKK9_9NEIS</name>
<dbReference type="Pfam" id="PF19290">
    <property type="entry name" value="PmbA_TldD_2nd"/>
    <property type="match status" value="1"/>
</dbReference>
<dbReference type="RefSeq" id="WP_043573727.1">
    <property type="nucleotide sequence ID" value="NZ_CP142381.1"/>
</dbReference>
<dbReference type="Proteomes" id="UP000711178">
    <property type="component" value="Unassembled WGS sequence"/>
</dbReference>